<feature type="compositionally biased region" description="Basic and acidic residues" evidence="2">
    <location>
        <begin position="1"/>
        <end position="14"/>
    </location>
</feature>
<dbReference type="Pfam" id="PF08241">
    <property type="entry name" value="Methyltransf_11"/>
    <property type="match status" value="1"/>
</dbReference>
<dbReference type="PANTHER" id="PTHR44068">
    <property type="entry name" value="ZGC:194242"/>
    <property type="match status" value="1"/>
</dbReference>
<evidence type="ECO:0000313" key="4">
    <source>
        <dbReference type="EMBL" id="HIV25452.1"/>
    </source>
</evidence>
<evidence type="ECO:0000256" key="1">
    <source>
        <dbReference type="ARBA" id="ARBA00022679"/>
    </source>
</evidence>
<gene>
    <name evidence="4" type="ORF">IAB71_06650</name>
</gene>
<dbReference type="InterPro" id="IPR013216">
    <property type="entry name" value="Methyltransf_11"/>
</dbReference>
<organism evidence="4 5">
    <name type="scientific">Candidatus Scatomonas pullistercoris</name>
    <dbReference type="NCBI Taxonomy" id="2840920"/>
    <lineage>
        <taxon>Bacteria</taxon>
        <taxon>Bacillati</taxon>
        <taxon>Bacillota</taxon>
        <taxon>Clostridia</taxon>
        <taxon>Lachnospirales</taxon>
        <taxon>Lachnospiraceae</taxon>
        <taxon>Lachnospiraceae incertae sedis</taxon>
        <taxon>Candidatus Scatomonas</taxon>
    </lineage>
</organism>
<dbReference type="InterPro" id="IPR050447">
    <property type="entry name" value="Erg6_SMT_methyltransf"/>
</dbReference>
<dbReference type="InterPro" id="IPR029063">
    <property type="entry name" value="SAM-dependent_MTases_sf"/>
</dbReference>
<feature type="region of interest" description="Disordered" evidence="2">
    <location>
        <begin position="1"/>
        <end position="20"/>
    </location>
</feature>
<feature type="domain" description="Methyltransferase type 11" evidence="3">
    <location>
        <begin position="52"/>
        <end position="150"/>
    </location>
</feature>
<comment type="caution">
    <text evidence="4">The sequence shown here is derived from an EMBL/GenBank/DDBJ whole genome shotgun (WGS) entry which is preliminary data.</text>
</comment>
<name>A0A9D1TB92_9FIRM</name>
<keyword evidence="1" id="KW-0808">Transferase</keyword>
<proteinExistence type="predicted"/>
<evidence type="ECO:0000259" key="3">
    <source>
        <dbReference type="Pfam" id="PF08241"/>
    </source>
</evidence>
<dbReference type="SUPFAM" id="SSF53335">
    <property type="entry name" value="S-adenosyl-L-methionine-dependent methyltransferases"/>
    <property type="match status" value="1"/>
</dbReference>
<evidence type="ECO:0000313" key="5">
    <source>
        <dbReference type="Proteomes" id="UP000824169"/>
    </source>
</evidence>
<reference evidence="4" key="1">
    <citation type="submission" date="2020-10" db="EMBL/GenBank/DDBJ databases">
        <authorList>
            <person name="Gilroy R."/>
        </authorList>
    </citation>
    <scope>NUCLEOTIDE SEQUENCE</scope>
    <source>
        <strain evidence="4">CHK188-20938</strain>
    </source>
</reference>
<dbReference type="AlphaFoldDB" id="A0A9D1TB92"/>
<keyword evidence="4" id="KW-0489">Methyltransferase</keyword>
<dbReference type="GO" id="GO:0016126">
    <property type="term" value="P:sterol biosynthetic process"/>
    <property type="evidence" value="ECO:0007669"/>
    <property type="project" value="TreeGrafter"/>
</dbReference>
<dbReference type="CDD" id="cd02440">
    <property type="entry name" value="AdoMet_MTases"/>
    <property type="match status" value="1"/>
</dbReference>
<reference evidence="4" key="2">
    <citation type="journal article" date="2021" name="PeerJ">
        <title>Extensive microbial diversity within the chicken gut microbiome revealed by metagenomics and culture.</title>
        <authorList>
            <person name="Gilroy R."/>
            <person name="Ravi A."/>
            <person name="Getino M."/>
            <person name="Pursley I."/>
            <person name="Horton D.L."/>
            <person name="Alikhan N.F."/>
            <person name="Baker D."/>
            <person name="Gharbi K."/>
            <person name="Hall N."/>
            <person name="Watson M."/>
            <person name="Adriaenssens E.M."/>
            <person name="Foster-Nyarko E."/>
            <person name="Jarju S."/>
            <person name="Secka A."/>
            <person name="Antonio M."/>
            <person name="Oren A."/>
            <person name="Chaudhuri R.R."/>
            <person name="La Ragione R."/>
            <person name="Hildebrand F."/>
            <person name="Pallen M.J."/>
        </authorList>
    </citation>
    <scope>NUCLEOTIDE SEQUENCE</scope>
    <source>
        <strain evidence="4">CHK188-20938</strain>
    </source>
</reference>
<dbReference type="EMBL" id="DVOO01000017">
    <property type="protein sequence ID" value="HIV25452.1"/>
    <property type="molecule type" value="Genomic_DNA"/>
</dbReference>
<dbReference type="Gene3D" id="3.40.50.150">
    <property type="entry name" value="Vaccinia Virus protein VP39"/>
    <property type="match status" value="1"/>
</dbReference>
<dbReference type="GO" id="GO:0032259">
    <property type="term" value="P:methylation"/>
    <property type="evidence" value="ECO:0007669"/>
    <property type="project" value="UniProtKB-KW"/>
</dbReference>
<protein>
    <submittedName>
        <fullName evidence="4">Class I SAM-dependent methyltransferase</fullName>
    </submittedName>
</protein>
<accession>A0A9D1TB92</accession>
<dbReference type="PANTHER" id="PTHR44068:SF1">
    <property type="entry name" value="HYPOTHETICAL LOC100005854"/>
    <property type="match status" value="1"/>
</dbReference>
<sequence length="208" mass="23401">MTYSNKEEPKENPARPEGAAGERMLDRMNASHEPIRAFAFPLLSWRENMRILDVGCGGGAAIAEMLKLSPGSIIDGIDYSEVSVQKSSLLNRDYLGSRCFVQQADVSALPFETDTFDLTTAVETVYFWPDIRAGLREIFRVLKPSGTFAILNEGSDPDHNDWPKIDGFMRIYRPEELEQLLRECGFQNIRTQHGPEQIICVTGCKPEL</sequence>
<dbReference type="GO" id="GO:0003838">
    <property type="term" value="F:sterol 24-C-methyltransferase activity"/>
    <property type="evidence" value="ECO:0007669"/>
    <property type="project" value="TreeGrafter"/>
</dbReference>
<dbReference type="Proteomes" id="UP000824169">
    <property type="component" value="Unassembled WGS sequence"/>
</dbReference>
<evidence type="ECO:0000256" key="2">
    <source>
        <dbReference type="SAM" id="MobiDB-lite"/>
    </source>
</evidence>